<keyword evidence="2" id="KW-1185">Reference proteome</keyword>
<dbReference type="Proteomes" id="UP000636518">
    <property type="component" value="Unassembled WGS sequence"/>
</dbReference>
<evidence type="ECO:0000313" key="2">
    <source>
        <dbReference type="Proteomes" id="UP000636518"/>
    </source>
</evidence>
<protein>
    <submittedName>
        <fullName evidence="1">Uncharacterized protein</fullName>
    </submittedName>
</protein>
<evidence type="ECO:0000313" key="1">
    <source>
        <dbReference type="EMBL" id="MBV4499000.1"/>
    </source>
</evidence>
<organism evidence="1 2">
    <name type="scientific">Pseudomonas zanjanensis</name>
    <dbReference type="NCBI Taxonomy" id="2745496"/>
    <lineage>
        <taxon>Bacteria</taxon>
        <taxon>Pseudomonadati</taxon>
        <taxon>Pseudomonadota</taxon>
        <taxon>Gammaproteobacteria</taxon>
        <taxon>Pseudomonadales</taxon>
        <taxon>Pseudomonadaceae</taxon>
        <taxon>Pseudomonas</taxon>
    </lineage>
</organism>
<comment type="caution">
    <text evidence="1">The sequence shown here is derived from an EMBL/GenBank/DDBJ whole genome shotgun (WGS) entry which is preliminary data.</text>
</comment>
<reference evidence="1 2" key="1">
    <citation type="journal article" date="2020" name="Microorganisms">
        <title>Reliable Identification of Environmental Pseudomonas Isolates Using the rpoD Gene.</title>
        <authorList>
            <consortium name="The Broad Institute Genome Sequencing Platform"/>
            <person name="Girard L."/>
            <person name="Lood C."/>
            <person name="Rokni-Zadeh H."/>
            <person name="van Noort V."/>
            <person name="Lavigne R."/>
            <person name="De Mot R."/>
        </authorList>
    </citation>
    <scope>NUCLEOTIDE SEQUENCE [LARGE SCALE GENOMIC DNA]</scope>
    <source>
        <strain evidence="1 2">SWRI12</strain>
    </source>
</reference>
<feature type="non-terminal residue" evidence="1">
    <location>
        <position position="1"/>
    </location>
</feature>
<accession>A0A9E2WJR4</accession>
<dbReference type="RefSeq" id="WP_217884368.1">
    <property type="nucleotide sequence ID" value="NZ_JABWRB020000012.1"/>
</dbReference>
<name>A0A9E2WJR4_9PSED</name>
<dbReference type="EMBL" id="JABWRB020000012">
    <property type="protein sequence ID" value="MBV4499000.1"/>
    <property type="molecule type" value="Genomic_DNA"/>
</dbReference>
<proteinExistence type="predicted"/>
<gene>
    <name evidence="1" type="ORF">HU715_027030</name>
</gene>
<dbReference type="AlphaFoldDB" id="A0A9E2WJR4"/>
<sequence>RNLLNSLNLKEFSVSTAPEVGRIIDFQNLPSTPILTILSYQPKSPVNTEAGAQGRQPLHFQLQAGESEL</sequence>